<keyword evidence="1" id="KW-0732">Signal</keyword>
<comment type="caution">
    <text evidence="3">The sequence shown here is derived from an EMBL/GenBank/DDBJ whole genome shotgun (WGS) entry which is preliminary data.</text>
</comment>
<proteinExistence type="predicted"/>
<dbReference type="Pfam" id="PF07589">
    <property type="entry name" value="PEP-CTERM"/>
    <property type="match status" value="1"/>
</dbReference>
<feature type="domain" description="Ice-binding protein C-terminal" evidence="2">
    <location>
        <begin position="180"/>
        <end position="202"/>
    </location>
</feature>
<organism evidence="3 4">
    <name type="scientific">endosymbiont of Escarpia spicata</name>
    <dbReference type="NCBI Taxonomy" id="2200908"/>
    <lineage>
        <taxon>Bacteria</taxon>
        <taxon>Pseudomonadati</taxon>
        <taxon>Pseudomonadota</taxon>
        <taxon>Gammaproteobacteria</taxon>
        <taxon>sulfur-oxidizing symbionts</taxon>
    </lineage>
</organism>
<protein>
    <recommendedName>
        <fullName evidence="2">Ice-binding protein C-terminal domain-containing protein</fullName>
    </recommendedName>
</protein>
<sequence length="206" mass="22851">MNKKIVFTLSIVALLFTTFTTQASLIRDDANGWTIDSDTGLQWLHLDETVGLSWGEVESGAGGWWGDSWRYASNDQITGLWDHADVTYHVLNQLHGLNVDGMEWFFDNVMDLTSSGASRYVRGVSADQVVGDPTRRYTPYVYHAIMNGTGSFYLTESGRQFNSTDSASDMGHWLVRSANVPEPSTLALFLLGGVLLAVRGKRARHV</sequence>
<feature type="chain" id="PRO_5016663379" description="Ice-binding protein C-terminal domain-containing protein" evidence="1">
    <location>
        <begin position="24"/>
        <end position="206"/>
    </location>
</feature>
<name>A0A370DEI0_9GAMM</name>
<evidence type="ECO:0000313" key="3">
    <source>
        <dbReference type="EMBL" id="RDH83281.1"/>
    </source>
</evidence>
<accession>A0A370DEI0</accession>
<evidence type="ECO:0000259" key="2">
    <source>
        <dbReference type="Pfam" id="PF07589"/>
    </source>
</evidence>
<dbReference type="AlphaFoldDB" id="A0A370DEI0"/>
<reference evidence="3 4" key="1">
    <citation type="journal article" date="2018" name="ISME J.">
        <title>Endosymbiont genomes yield clues of tubeworm success.</title>
        <authorList>
            <person name="Li Y."/>
            <person name="Liles M.R."/>
            <person name="Halanych K.M."/>
        </authorList>
    </citation>
    <scope>NUCLEOTIDE SEQUENCE [LARGE SCALE GENOMIC DNA]</scope>
    <source>
        <strain evidence="3">A1462</strain>
    </source>
</reference>
<feature type="signal peptide" evidence="1">
    <location>
        <begin position="1"/>
        <end position="23"/>
    </location>
</feature>
<evidence type="ECO:0000256" key="1">
    <source>
        <dbReference type="SAM" id="SignalP"/>
    </source>
</evidence>
<gene>
    <name evidence="3" type="ORF">DIZ78_14895</name>
</gene>
<dbReference type="EMBL" id="QFXE01000020">
    <property type="protein sequence ID" value="RDH83281.1"/>
    <property type="molecule type" value="Genomic_DNA"/>
</dbReference>
<evidence type="ECO:0000313" key="4">
    <source>
        <dbReference type="Proteomes" id="UP000254771"/>
    </source>
</evidence>
<keyword evidence="4" id="KW-1185">Reference proteome</keyword>
<dbReference type="Proteomes" id="UP000254771">
    <property type="component" value="Unassembled WGS sequence"/>
</dbReference>
<dbReference type="InterPro" id="IPR013424">
    <property type="entry name" value="Ice-binding_C"/>
</dbReference>
<dbReference type="NCBIfam" id="TIGR02595">
    <property type="entry name" value="PEP_CTERM"/>
    <property type="match status" value="1"/>
</dbReference>